<sequence length="195" mass="21387">MISVLFLVTGLVLGWLSRPRAGEVLQGEQAADLCAALLLTLYGSLLLISPYWQHAETLLLLQGLSWYAALPLLALVGLARFAQSVGSLPSWDRVVWGRILLALCVVFELTRRANELDWILLTSLAVGGLSAVASAWVKRTPGLVASAVIWATLSYWPLSNWPVIQVELLAMAIATAVTFQRLAEHWSDRLRTTQP</sequence>
<feature type="transmembrane region" description="Helical" evidence="1">
    <location>
        <begin position="118"/>
        <end position="137"/>
    </location>
</feature>
<dbReference type="EMBL" id="FTOH01000008">
    <property type="protein sequence ID" value="SIT03589.1"/>
    <property type="molecule type" value="Genomic_DNA"/>
</dbReference>
<feature type="transmembrane region" description="Helical" evidence="1">
    <location>
        <begin position="94"/>
        <end position="111"/>
    </location>
</feature>
<gene>
    <name evidence="2" type="ORF">SAMN05421686_10812</name>
</gene>
<evidence type="ECO:0000313" key="3">
    <source>
        <dbReference type="Proteomes" id="UP000185639"/>
    </source>
</evidence>
<keyword evidence="1" id="KW-1133">Transmembrane helix</keyword>
<feature type="transmembrane region" description="Helical" evidence="1">
    <location>
        <begin position="64"/>
        <end position="82"/>
    </location>
</feature>
<proteinExistence type="predicted"/>
<dbReference type="STRING" id="484498.SAMN05421686_10812"/>
<feature type="transmembrane region" description="Helical" evidence="1">
    <location>
        <begin position="29"/>
        <end position="52"/>
    </location>
</feature>
<accession>A0A1N7NZE8</accession>
<evidence type="ECO:0000313" key="2">
    <source>
        <dbReference type="EMBL" id="SIT03589.1"/>
    </source>
</evidence>
<keyword evidence="3" id="KW-1185">Reference proteome</keyword>
<name>A0A1N7NZE8_9GAMM</name>
<protein>
    <submittedName>
        <fullName evidence="2">Uncharacterized protein</fullName>
    </submittedName>
</protein>
<dbReference type="AlphaFoldDB" id="A0A1N7NZE8"/>
<organism evidence="2 3">
    <name type="scientific">Thalassolituus maritimus</name>
    <dbReference type="NCBI Taxonomy" id="484498"/>
    <lineage>
        <taxon>Bacteria</taxon>
        <taxon>Pseudomonadati</taxon>
        <taxon>Pseudomonadota</taxon>
        <taxon>Gammaproteobacteria</taxon>
        <taxon>Oceanospirillales</taxon>
        <taxon>Oceanospirillaceae</taxon>
        <taxon>Thalassolituus</taxon>
    </lineage>
</organism>
<feature type="transmembrane region" description="Helical" evidence="1">
    <location>
        <begin position="163"/>
        <end position="183"/>
    </location>
</feature>
<keyword evidence="1" id="KW-0472">Membrane</keyword>
<reference evidence="3" key="1">
    <citation type="submission" date="2017-01" db="EMBL/GenBank/DDBJ databases">
        <authorList>
            <person name="Varghese N."/>
            <person name="Submissions S."/>
        </authorList>
    </citation>
    <scope>NUCLEOTIDE SEQUENCE [LARGE SCALE GENOMIC DNA]</scope>
    <source>
        <strain evidence="3">DSM 24913</strain>
    </source>
</reference>
<keyword evidence="1" id="KW-0812">Transmembrane</keyword>
<evidence type="ECO:0000256" key="1">
    <source>
        <dbReference type="SAM" id="Phobius"/>
    </source>
</evidence>
<dbReference type="Proteomes" id="UP000185639">
    <property type="component" value="Unassembled WGS sequence"/>
</dbReference>